<name>A0A7J5XJ32_DISMA</name>
<organism evidence="1 2">
    <name type="scientific">Dissostichus mawsoni</name>
    <name type="common">Antarctic cod</name>
    <dbReference type="NCBI Taxonomy" id="36200"/>
    <lineage>
        <taxon>Eukaryota</taxon>
        <taxon>Metazoa</taxon>
        <taxon>Chordata</taxon>
        <taxon>Craniata</taxon>
        <taxon>Vertebrata</taxon>
        <taxon>Euteleostomi</taxon>
        <taxon>Actinopterygii</taxon>
        <taxon>Neopterygii</taxon>
        <taxon>Teleostei</taxon>
        <taxon>Neoteleostei</taxon>
        <taxon>Acanthomorphata</taxon>
        <taxon>Eupercaria</taxon>
        <taxon>Perciformes</taxon>
        <taxon>Notothenioidei</taxon>
        <taxon>Nototheniidae</taxon>
        <taxon>Dissostichus</taxon>
    </lineage>
</organism>
<reference evidence="1 2" key="1">
    <citation type="submission" date="2020-03" db="EMBL/GenBank/DDBJ databases">
        <title>Dissostichus mawsoni Genome sequencing and assembly.</title>
        <authorList>
            <person name="Park H."/>
        </authorList>
    </citation>
    <scope>NUCLEOTIDE SEQUENCE [LARGE SCALE GENOMIC DNA]</scope>
    <source>
        <strain evidence="1">DM0001</strain>
        <tissue evidence="1">Muscle</tissue>
    </source>
</reference>
<sequence>MTERSKLLCSLDSSTKLLNVEEKGLSGYTEVDLYQHGAASCDTPTCSKTSLLAPQQANAWQSGDAAKEFLCGSHAQRGNMAGGGRIHGYRLGMAERLQGWGLLLVGRGPALIEVLLHVGGDVLDGQHGLLACGLDLRLGQQEAVTTGVAQLEGVGILHSQVVGPVVRAAGSGLKQIETHQLAVGGSQLEGVGVGKQQLGVGVHRDVRLDGGLVPADEVGHVLGLDLRLGFGPAVASVEVPVGIGTDAAGSRFPGASLPPHPVLNCPPEDTDTLIRELFKINKAEWIWNLRSCGCLSHRRSRRAGHRRPSRSAGWSSEILKYLEEGHGTSLVAVSNRLLADQFRVGGGHGDGGHDVQVHGRNMDVHIDVDGHQLSVLGPPEVHLQMAPKKCTSMLLARSLMRVTCSSSTGFRRKTFSL</sequence>
<protein>
    <submittedName>
        <fullName evidence="1">Uncharacterized protein</fullName>
    </submittedName>
</protein>
<keyword evidence="2" id="KW-1185">Reference proteome</keyword>
<comment type="caution">
    <text evidence="1">The sequence shown here is derived from an EMBL/GenBank/DDBJ whole genome shotgun (WGS) entry which is preliminary data.</text>
</comment>
<evidence type="ECO:0000313" key="2">
    <source>
        <dbReference type="Proteomes" id="UP000518266"/>
    </source>
</evidence>
<dbReference type="EMBL" id="JAAKFY010000024">
    <property type="protein sequence ID" value="KAF3836589.1"/>
    <property type="molecule type" value="Genomic_DNA"/>
</dbReference>
<gene>
    <name evidence="1" type="ORF">F7725_029147</name>
</gene>
<proteinExistence type="predicted"/>
<accession>A0A7J5XJ32</accession>
<dbReference type="AlphaFoldDB" id="A0A7J5XJ32"/>
<dbReference type="Proteomes" id="UP000518266">
    <property type="component" value="Unassembled WGS sequence"/>
</dbReference>
<dbReference type="OrthoDB" id="10603315at2759"/>
<evidence type="ECO:0000313" key="1">
    <source>
        <dbReference type="EMBL" id="KAF3836589.1"/>
    </source>
</evidence>